<evidence type="ECO:0000313" key="5">
    <source>
        <dbReference type="EMBL" id="KIX10507.1"/>
    </source>
</evidence>
<dbReference type="SUPFAM" id="SSF55347">
    <property type="entry name" value="Glyceraldehyde-3-phosphate dehydrogenase-like, C-terminal domain"/>
    <property type="match status" value="1"/>
</dbReference>
<dbReference type="InterPro" id="IPR036291">
    <property type="entry name" value="NAD(P)-bd_dom_sf"/>
</dbReference>
<feature type="domain" description="Gfo/Idh/MocA-like oxidoreductase N-terminal" evidence="3">
    <location>
        <begin position="5"/>
        <end position="129"/>
    </location>
</feature>
<dbReference type="InterPro" id="IPR055170">
    <property type="entry name" value="GFO_IDH_MocA-like_dom"/>
</dbReference>
<dbReference type="GO" id="GO:0016491">
    <property type="term" value="F:oxidoreductase activity"/>
    <property type="evidence" value="ECO:0007669"/>
    <property type="project" value="UniProtKB-KW"/>
</dbReference>
<dbReference type="Proteomes" id="UP000053617">
    <property type="component" value="Unassembled WGS sequence"/>
</dbReference>
<dbReference type="Gene3D" id="3.30.360.10">
    <property type="entry name" value="Dihydrodipicolinate Reductase, domain 2"/>
    <property type="match status" value="1"/>
</dbReference>
<dbReference type="OrthoDB" id="6417021at2759"/>
<name>A0A0D2G6D3_9EURO</name>
<dbReference type="STRING" id="1442369.A0A0D2G6D3"/>
<organism evidence="5 6">
    <name type="scientific">Rhinocladiella mackenziei CBS 650.93</name>
    <dbReference type="NCBI Taxonomy" id="1442369"/>
    <lineage>
        <taxon>Eukaryota</taxon>
        <taxon>Fungi</taxon>
        <taxon>Dikarya</taxon>
        <taxon>Ascomycota</taxon>
        <taxon>Pezizomycotina</taxon>
        <taxon>Eurotiomycetes</taxon>
        <taxon>Chaetothyriomycetidae</taxon>
        <taxon>Chaetothyriales</taxon>
        <taxon>Herpotrichiellaceae</taxon>
        <taxon>Rhinocladiella</taxon>
    </lineage>
</organism>
<evidence type="ECO:0000256" key="2">
    <source>
        <dbReference type="ARBA" id="ARBA00023002"/>
    </source>
</evidence>
<dbReference type="GeneID" id="25289661"/>
<dbReference type="PANTHER" id="PTHR43708:SF5">
    <property type="entry name" value="CONSERVED EXPRESSED OXIDOREDUCTASE (EUROFUNG)-RELATED"/>
    <property type="match status" value="1"/>
</dbReference>
<dbReference type="SUPFAM" id="SSF51735">
    <property type="entry name" value="NAD(P)-binding Rossmann-fold domains"/>
    <property type="match status" value="1"/>
</dbReference>
<dbReference type="RefSeq" id="XP_013277643.1">
    <property type="nucleotide sequence ID" value="XM_013422189.1"/>
</dbReference>
<dbReference type="Pfam" id="PF01408">
    <property type="entry name" value="GFO_IDH_MocA"/>
    <property type="match status" value="1"/>
</dbReference>
<dbReference type="VEuPathDB" id="FungiDB:Z518_01590"/>
<accession>A0A0D2G6D3</accession>
<evidence type="ECO:0000259" key="3">
    <source>
        <dbReference type="Pfam" id="PF01408"/>
    </source>
</evidence>
<evidence type="ECO:0000313" key="6">
    <source>
        <dbReference type="Proteomes" id="UP000053617"/>
    </source>
</evidence>
<dbReference type="EMBL" id="KN847475">
    <property type="protein sequence ID" value="KIX10507.1"/>
    <property type="molecule type" value="Genomic_DNA"/>
</dbReference>
<protein>
    <recommendedName>
        <fullName evidence="7">Oxidoreductase</fullName>
    </recommendedName>
</protein>
<dbReference type="InterPro" id="IPR051317">
    <property type="entry name" value="Gfo/Idh/MocA_oxidoreduct"/>
</dbReference>
<comment type="similarity">
    <text evidence="1">Belongs to the Gfo/Idh/MocA family.</text>
</comment>
<dbReference type="PANTHER" id="PTHR43708">
    <property type="entry name" value="CONSERVED EXPRESSED OXIDOREDUCTASE (EUROFUNG)"/>
    <property type="match status" value="1"/>
</dbReference>
<feature type="domain" description="GFO/IDH/MocA-like oxidoreductase" evidence="4">
    <location>
        <begin position="140"/>
        <end position="264"/>
    </location>
</feature>
<proteinExistence type="inferred from homology"/>
<dbReference type="InterPro" id="IPR000683">
    <property type="entry name" value="Gfo/Idh/MocA-like_OxRdtase_N"/>
</dbReference>
<dbReference type="GO" id="GO:0000166">
    <property type="term" value="F:nucleotide binding"/>
    <property type="evidence" value="ECO:0007669"/>
    <property type="project" value="InterPro"/>
</dbReference>
<evidence type="ECO:0000256" key="1">
    <source>
        <dbReference type="ARBA" id="ARBA00010928"/>
    </source>
</evidence>
<keyword evidence="2" id="KW-0560">Oxidoreductase</keyword>
<gene>
    <name evidence="5" type="ORF">Z518_01590</name>
</gene>
<keyword evidence="6" id="KW-1185">Reference proteome</keyword>
<dbReference type="Pfam" id="PF22725">
    <property type="entry name" value="GFO_IDH_MocA_C3"/>
    <property type="match status" value="1"/>
</dbReference>
<dbReference type="HOGENOM" id="CLU_023194_19_0_1"/>
<evidence type="ECO:0000259" key="4">
    <source>
        <dbReference type="Pfam" id="PF22725"/>
    </source>
</evidence>
<reference evidence="5 6" key="1">
    <citation type="submission" date="2015-01" db="EMBL/GenBank/DDBJ databases">
        <title>The Genome Sequence of Rhinocladiella mackenzie CBS 650.93.</title>
        <authorList>
            <consortium name="The Broad Institute Genomics Platform"/>
            <person name="Cuomo C."/>
            <person name="de Hoog S."/>
            <person name="Gorbushina A."/>
            <person name="Stielow B."/>
            <person name="Teixiera M."/>
            <person name="Abouelleil A."/>
            <person name="Chapman S.B."/>
            <person name="Priest M."/>
            <person name="Young S.K."/>
            <person name="Wortman J."/>
            <person name="Nusbaum C."/>
            <person name="Birren B."/>
        </authorList>
    </citation>
    <scope>NUCLEOTIDE SEQUENCE [LARGE SCALE GENOMIC DNA]</scope>
    <source>
        <strain evidence="5 6">CBS 650.93</strain>
    </source>
</reference>
<evidence type="ECO:0008006" key="7">
    <source>
        <dbReference type="Google" id="ProtNLM"/>
    </source>
</evidence>
<sequence>MESTRVGIIGYGFSAKCFHLPFILSVPEFQVVAFFQRAEKPQDPTSAKPGSHCTVNHPNAKHYQAADEFFADSDIDLVIVCSHTDTHALFAEKALLAGKHVVVEKPFTRTTEEADRIISLAKEKGLILTCYQNRRWDNDFQTLQYLIQHDALGVIKDAQIHYDFENAPWVARMTKKEYSPGEGMSFGLGYHSLDQALLLFGRPKSVTAFLRAVRGIESEIEDTFTIILQYDGPQRELLVTIKTAIITVMQDQLKFFIRGTKGSYVKYGTCIQESQIFTGLKPTTANFGVEDSRLHGTLTTTTCFDKTQTYEPTSEKYIGAYPTIPGRWMEFYANLADAICGRAEIAVKPEQSRDGIRVIELARLSHEQGRSVPWS</sequence>
<dbReference type="Gene3D" id="3.40.50.720">
    <property type="entry name" value="NAD(P)-binding Rossmann-like Domain"/>
    <property type="match status" value="1"/>
</dbReference>
<dbReference type="AlphaFoldDB" id="A0A0D2G6D3"/>